<evidence type="ECO:0000256" key="2">
    <source>
        <dbReference type="ARBA" id="ARBA00004514"/>
    </source>
</evidence>
<evidence type="ECO:0000256" key="5">
    <source>
        <dbReference type="ARBA" id="ARBA00022490"/>
    </source>
</evidence>
<dbReference type="Proteomes" id="UP000783686">
    <property type="component" value="Unassembled WGS sequence"/>
</dbReference>
<keyword evidence="6" id="KW-0472">Membrane</keyword>
<sequence>MELPKYILVSTQIRTENGPTIVGDADSDPALMCQLEATLESRLGNNFAEFVTSWAPRKVLNELAKMNYRVVAMSGIGQTCVWTLELRD</sequence>
<dbReference type="Pfam" id="PF06399">
    <property type="entry name" value="GFRP"/>
    <property type="match status" value="1"/>
</dbReference>
<dbReference type="Proteomes" id="UP000614601">
    <property type="component" value="Unassembled WGS sequence"/>
</dbReference>
<dbReference type="PANTHER" id="PTHR16852">
    <property type="entry name" value="GTP CYCLOHYDROLASE 1 FEEDBACK REGULATORY PROTEIN"/>
    <property type="match status" value="1"/>
</dbReference>
<dbReference type="GO" id="GO:0009890">
    <property type="term" value="P:negative regulation of biosynthetic process"/>
    <property type="evidence" value="ECO:0007669"/>
    <property type="project" value="InterPro"/>
</dbReference>
<keyword evidence="5" id="KW-0963">Cytoplasm</keyword>
<evidence type="ECO:0000256" key="4">
    <source>
        <dbReference type="ARBA" id="ARBA00020099"/>
    </source>
</evidence>
<dbReference type="EMBL" id="CAJFDH010000004">
    <property type="protein sequence ID" value="CAD5219818.1"/>
    <property type="molecule type" value="Genomic_DNA"/>
</dbReference>
<dbReference type="InterPro" id="IPR036717">
    <property type="entry name" value="GFRP_sf"/>
</dbReference>
<evidence type="ECO:0000313" key="9">
    <source>
        <dbReference type="EMBL" id="CAD5219818.1"/>
    </source>
</evidence>
<evidence type="ECO:0000256" key="8">
    <source>
        <dbReference type="ARBA" id="ARBA00032599"/>
    </source>
</evidence>
<dbReference type="FunFam" id="3.30.1410.10:FF:000001">
    <property type="entry name" value="GTP cyclohydrolase 1 feedback regulatory protein"/>
    <property type="match status" value="1"/>
</dbReference>
<dbReference type="PANTHER" id="PTHR16852:SF2">
    <property type="entry name" value="GTP CYCLOHYDROLASE 1 FEEDBACK REGULATORY PROTEIN"/>
    <property type="match status" value="1"/>
</dbReference>
<protein>
    <recommendedName>
        <fullName evidence="4">GTP cyclohydrolase 1 feedback regulatory protein</fullName>
    </recommendedName>
    <alternativeName>
        <fullName evidence="8">GTP cyclohydrolase I feedback regulatory protein</fullName>
    </alternativeName>
</protein>
<dbReference type="GO" id="GO:0044549">
    <property type="term" value="F:GTP cyclohydrolase binding"/>
    <property type="evidence" value="ECO:0007669"/>
    <property type="project" value="TreeGrafter"/>
</dbReference>
<evidence type="ECO:0000256" key="6">
    <source>
        <dbReference type="ARBA" id="ARBA00023136"/>
    </source>
</evidence>
<accession>A0A811KTA6</accession>
<evidence type="ECO:0000256" key="3">
    <source>
        <dbReference type="ARBA" id="ARBA00007605"/>
    </source>
</evidence>
<keyword evidence="7" id="KW-0539">Nucleus</keyword>
<dbReference type="GO" id="GO:0005829">
    <property type="term" value="C:cytosol"/>
    <property type="evidence" value="ECO:0007669"/>
    <property type="project" value="UniProtKB-SubCell"/>
</dbReference>
<comment type="subcellular location">
    <subcellularLocation>
        <location evidence="2">Cytoplasm</location>
        <location evidence="2">Cytosol</location>
    </subcellularLocation>
    <subcellularLocation>
        <location evidence="1">Nucleus membrane</location>
    </subcellularLocation>
</comment>
<comment type="caution">
    <text evidence="9">The sequence shown here is derived from an EMBL/GenBank/DDBJ whole genome shotgun (WGS) entry which is preliminary data.</text>
</comment>
<dbReference type="OrthoDB" id="64291at2759"/>
<organism evidence="9 10">
    <name type="scientific">Bursaphelenchus okinawaensis</name>
    <dbReference type="NCBI Taxonomy" id="465554"/>
    <lineage>
        <taxon>Eukaryota</taxon>
        <taxon>Metazoa</taxon>
        <taxon>Ecdysozoa</taxon>
        <taxon>Nematoda</taxon>
        <taxon>Chromadorea</taxon>
        <taxon>Rhabditida</taxon>
        <taxon>Tylenchina</taxon>
        <taxon>Tylenchomorpha</taxon>
        <taxon>Aphelenchoidea</taxon>
        <taxon>Aphelenchoididae</taxon>
        <taxon>Bursaphelenchus</taxon>
    </lineage>
</organism>
<evidence type="ECO:0000256" key="1">
    <source>
        <dbReference type="ARBA" id="ARBA00004126"/>
    </source>
</evidence>
<keyword evidence="10" id="KW-1185">Reference proteome</keyword>
<proteinExistence type="inferred from homology"/>
<comment type="similarity">
    <text evidence="3">Belongs to the GFRP family.</text>
</comment>
<name>A0A811KTA6_9BILA</name>
<dbReference type="InterPro" id="IPR009112">
    <property type="entry name" value="GTP_CycHdrlase_I_reg"/>
</dbReference>
<dbReference type="EMBL" id="CAJFCW020000004">
    <property type="protein sequence ID" value="CAG9112907.1"/>
    <property type="molecule type" value="Genomic_DNA"/>
</dbReference>
<gene>
    <name evidence="9" type="ORF">BOKJ2_LOCUS8634</name>
</gene>
<reference evidence="9" key="1">
    <citation type="submission" date="2020-09" db="EMBL/GenBank/DDBJ databases">
        <authorList>
            <person name="Kikuchi T."/>
        </authorList>
    </citation>
    <scope>NUCLEOTIDE SEQUENCE</scope>
    <source>
        <strain evidence="9">SH1</strain>
    </source>
</reference>
<evidence type="ECO:0000256" key="7">
    <source>
        <dbReference type="ARBA" id="ARBA00023242"/>
    </source>
</evidence>
<dbReference type="Gene3D" id="3.30.1410.10">
    <property type="entry name" value="GTP cyclohydrolase I feedback regulatory protein GFRP"/>
    <property type="match status" value="1"/>
</dbReference>
<dbReference type="AlphaFoldDB" id="A0A811KTA6"/>
<evidence type="ECO:0000313" key="10">
    <source>
        <dbReference type="Proteomes" id="UP000614601"/>
    </source>
</evidence>
<dbReference type="SUPFAM" id="SSF69761">
    <property type="entry name" value="GTP cyclohydrolase I feedback regulatory protein, GFRP"/>
    <property type="match status" value="1"/>
</dbReference>
<dbReference type="GO" id="GO:0031965">
    <property type="term" value="C:nuclear membrane"/>
    <property type="evidence" value="ECO:0007669"/>
    <property type="project" value="UniProtKB-SubCell"/>
</dbReference>